<dbReference type="InterPro" id="IPR011701">
    <property type="entry name" value="MFS"/>
</dbReference>
<dbReference type="CDD" id="cd17324">
    <property type="entry name" value="MFS_NepI_like"/>
    <property type="match status" value="1"/>
</dbReference>
<dbReference type="PROSITE" id="PS50850">
    <property type="entry name" value="MFS"/>
    <property type="match status" value="1"/>
</dbReference>
<protein>
    <submittedName>
        <fullName evidence="10">MFS transporter, YNFM family, putative membrane transport protein</fullName>
    </submittedName>
</protein>
<evidence type="ECO:0000256" key="8">
    <source>
        <dbReference type="SAM" id="Phobius"/>
    </source>
</evidence>
<dbReference type="EMBL" id="FYEH01000006">
    <property type="protein sequence ID" value="SNB67745.1"/>
    <property type="molecule type" value="Genomic_DNA"/>
</dbReference>
<feature type="transmembrane region" description="Helical" evidence="8">
    <location>
        <begin position="116"/>
        <end position="140"/>
    </location>
</feature>
<evidence type="ECO:0000256" key="4">
    <source>
        <dbReference type="ARBA" id="ARBA00022475"/>
    </source>
</evidence>
<name>A0A212R6J6_9PROT</name>
<comment type="similarity">
    <text evidence="2">Belongs to the major facilitator superfamily.</text>
</comment>
<dbReference type="Proteomes" id="UP000197065">
    <property type="component" value="Unassembled WGS sequence"/>
</dbReference>
<evidence type="ECO:0000256" key="1">
    <source>
        <dbReference type="ARBA" id="ARBA00004651"/>
    </source>
</evidence>
<feature type="transmembrane region" description="Helical" evidence="8">
    <location>
        <begin position="380"/>
        <end position="399"/>
    </location>
</feature>
<organism evidence="10 11">
    <name type="scientific">Arboricoccus pini</name>
    <dbReference type="NCBI Taxonomy" id="1963835"/>
    <lineage>
        <taxon>Bacteria</taxon>
        <taxon>Pseudomonadati</taxon>
        <taxon>Pseudomonadota</taxon>
        <taxon>Alphaproteobacteria</taxon>
        <taxon>Geminicoccales</taxon>
        <taxon>Geminicoccaceae</taxon>
        <taxon>Arboricoccus</taxon>
    </lineage>
</organism>
<feature type="transmembrane region" description="Helical" evidence="8">
    <location>
        <begin position="296"/>
        <end position="313"/>
    </location>
</feature>
<feature type="transmembrane region" description="Helical" evidence="8">
    <location>
        <begin position="263"/>
        <end position="284"/>
    </location>
</feature>
<accession>A0A212R6J6</accession>
<keyword evidence="5 8" id="KW-0812">Transmembrane</keyword>
<sequence>MSKVAPLDDGASRPTLIRVGTIEYRRAAFGLFLGGFATFALLYNTQPLFPMFTEYFGLGAASASLALSVTTGTVGIGLVFASSLSEVVGRKGIMTVSIILAACFDLLAAFSPTFGLLLLFRALEGIALSGLPAVGMAYLAEEVEPTHLGAAMGIYIGGNAIGGLGGRLITSILADYASWRVALGSLGALSLVIGIAFWNVLPESRHFTARSFDPPALMRSLLHHFADPGLRLLFATGFLLMGSFVSVYNYLGFRLTTPPYNLSQTAVGVVFIVYSLGILSSAWAGKVADRLGRRRVLWVFMMVMLLGLLLTALSSLAFIFLGVALLTAGFFAAHSIASSWVGRRARVDRAQASSLYLLAYYMGSSIVGTSTGLAWSSHGWAGVTTVTGGLLLLAVAVGLRLRKLEPLPL</sequence>
<feature type="transmembrane region" description="Helical" evidence="8">
    <location>
        <begin position="319"/>
        <end position="342"/>
    </location>
</feature>
<keyword evidence="4" id="KW-1003">Cell membrane</keyword>
<keyword evidence="6 8" id="KW-1133">Transmembrane helix</keyword>
<dbReference type="RefSeq" id="WP_088561348.1">
    <property type="nucleotide sequence ID" value="NZ_FYEH01000006.1"/>
</dbReference>
<dbReference type="OrthoDB" id="63984at2"/>
<evidence type="ECO:0000313" key="10">
    <source>
        <dbReference type="EMBL" id="SNB67745.1"/>
    </source>
</evidence>
<dbReference type="AlphaFoldDB" id="A0A212R6J6"/>
<feature type="domain" description="Major facilitator superfamily (MFS) profile" evidence="9">
    <location>
        <begin position="23"/>
        <end position="406"/>
    </location>
</feature>
<dbReference type="SUPFAM" id="SSF103473">
    <property type="entry name" value="MFS general substrate transporter"/>
    <property type="match status" value="1"/>
</dbReference>
<evidence type="ECO:0000256" key="7">
    <source>
        <dbReference type="ARBA" id="ARBA00023136"/>
    </source>
</evidence>
<reference evidence="10 11" key="1">
    <citation type="submission" date="2017-06" db="EMBL/GenBank/DDBJ databases">
        <authorList>
            <person name="Kim H.J."/>
            <person name="Triplett B.A."/>
        </authorList>
    </citation>
    <scope>NUCLEOTIDE SEQUENCE [LARGE SCALE GENOMIC DNA]</scope>
    <source>
        <strain evidence="10 11">B29T1</strain>
    </source>
</reference>
<dbReference type="GO" id="GO:0022857">
    <property type="term" value="F:transmembrane transporter activity"/>
    <property type="evidence" value="ECO:0007669"/>
    <property type="project" value="InterPro"/>
</dbReference>
<keyword evidence="3" id="KW-0813">Transport</keyword>
<feature type="transmembrane region" description="Helical" evidence="8">
    <location>
        <begin position="179"/>
        <end position="201"/>
    </location>
</feature>
<evidence type="ECO:0000259" key="9">
    <source>
        <dbReference type="PROSITE" id="PS50850"/>
    </source>
</evidence>
<keyword evidence="11" id="KW-1185">Reference proteome</keyword>
<dbReference type="PANTHER" id="PTHR43271:SF1">
    <property type="entry name" value="INNER MEMBRANE TRANSPORT PROTEIN YNFM"/>
    <property type="match status" value="1"/>
</dbReference>
<dbReference type="PANTHER" id="PTHR43271">
    <property type="entry name" value="BLL2771 PROTEIN"/>
    <property type="match status" value="1"/>
</dbReference>
<evidence type="ECO:0000256" key="3">
    <source>
        <dbReference type="ARBA" id="ARBA00022448"/>
    </source>
</evidence>
<dbReference type="InterPro" id="IPR036259">
    <property type="entry name" value="MFS_trans_sf"/>
</dbReference>
<dbReference type="Gene3D" id="1.20.1250.20">
    <property type="entry name" value="MFS general substrate transporter like domains"/>
    <property type="match status" value="1"/>
</dbReference>
<dbReference type="GO" id="GO:0005886">
    <property type="term" value="C:plasma membrane"/>
    <property type="evidence" value="ECO:0007669"/>
    <property type="project" value="UniProtKB-SubCell"/>
</dbReference>
<feature type="transmembrane region" description="Helical" evidence="8">
    <location>
        <begin position="55"/>
        <end position="80"/>
    </location>
</feature>
<keyword evidence="7 8" id="KW-0472">Membrane</keyword>
<feature type="transmembrane region" description="Helical" evidence="8">
    <location>
        <begin position="27"/>
        <end position="43"/>
    </location>
</feature>
<gene>
    <name evidence="10" type="ORF">SAMN07250955_10636</name>
</gene>
<evidence type="ECO:0000313" key="11">
    <source>
        <dbReference type="Proteomes" id="UP000197065"/>
    </source>
</evidence>
<feature type="transmembrane region" description="Helical" evidence="8">
    <location>
        <begin position="229"/>
        <end position="251"/>
    </location>
</feature>
<evidence type="ECO:0000256" key="5">
    <source>
        <dbReference type="ARBA" id="ARBA00022692"/>
    </source>
</evidence>
<evidence type="ECO:0000256" key="2">
    <source>
        <dbReference type="ARBA" id="ARBA00008335"/>
    </source>
</evidence>
<evidence type="ECO:0000256" key="6">
    <source>
        <dbReference type="ARBA" id="ARBA00022989"/>
    </source>
</evidence>
<feature type="transmembrane region" description="Helical" evidence="8">
    <location>
        <begin position="152"/>
        <end position="173"/>
    </location>
</feature>
<feature type="transmembrane region" description="Helical" evidence="8">
    <location>
        <begin position="92"/>
        <end position="110"/>
    </location>
</feature>
<feature type="transmembrane region" description="Helical" evidence="8">
    <location>
        <begin position="354"/>
        <end position="374"/>
    </location>
</feature>
<proteinExistence type="inferred from homology"/>
<dbReference type="InterPro" id="IPR020846">
    <property type="entry name" value="MFS_dom"/>
</dbReference>
<comment type="subcellular location">
    <subcellularLocation>
        <location evidence="1">Cell membrane</location>
        <topology evidence="1">Multi-pass membrane protein</topology>
    </subcellularLocation>
</comment>
<dbReference type="Pfam" id="PF07690">
    <property type="entry name" value="MFS_1"/>
    <property type="match status" value="2"/>
</dbReference>